<organism evidence="2 3">
    <name type="scientific">Actinoallomurus iriomotensis</name>
    <dbReference type="NCBI Taxonomy" id="478107"/>
    <lineage>
        <taxon>Bacteria</taxon>
        <taxon>Bacillati</taxon>
        <taxon>Actinomycetota</taxon>
        <taxon>Actinomycetes</taxon>
        <taxon>Streptosporangiales</taxon>
        <taxon>Thermomonosporaceae</taxon>
        <taxon>Actinoallomurus</taxon>
    </lineage>
</organism>
<proteinExistence type="predicted"/>
<reference evidence="2" key="1">
    <citation type="submission" date="2023-03" db="EMBL/GenBank/DDBJ databases">
        <title>Actinoallomurus iriomotensis NBRC 103684.</title>
        <authorList>
            <person name="Ichikawa N."/>
            <person name="Sato H."/>
            <person name="Tonouchi N."/>
        </authorList>
    </citation>
    <scope>NUCLEOTIDE SEQUENCE</scope>
    <source>
        <strain evidence="2">NBRC 103684</strain>
    </source>
</reference>
<evidence type="ECO:0000313" key="3">
    <source>
        <dbReference type="Proteomes" id="UP001165074"/>
    </source>
</evidence>
<evidence type="ECO:0000256" key="1">
    <source>
        <dbReference type="SAM" id="MobiDB-lite"/>
    </source>
</evidence>
<name>A0A9W6S2T3_9ACTN</name>
<feature type="region of interest" description="Disordered" evidence="1">
    <location>
        <begin position="83"/>
        <end position="107"/>
    </location>
</feature>
<protein>
    <submittedName>
        <fullName evidence="2">Uncharacterized protein</fullName>
    </submittedName>
</protein>
<gene>
    <name evidence="2" type="ORF">Airi02_039680</name>
</gene>
<keyword evidence="3" id="KW-1185">Reference proteome</keyword>
<comment type="caution">
    <text evidence="2">The sequence shown here is derived from an EMBL/GenBank/DDBJ whole genome shotgun (WGS) entry which is preliminary data.</text>
</comment>
<dbReference type="AlphaFoldDB" id="A0A9W6S2T3"/>
<dbReference type="EMBL" id="BSTK01000005">
    <property type="protein sequence ID" value="GLY86039.1"/>
    <property type="molecule type" value="Genomic_DNA"/>
</dbReference>
<accession>A0A9W6S2T3</accession>
<evidence type="ECO:0000313" key="2">
    <source>
        <dbReference type="EMBL" id="GLY86039.1"/>
    </source>
</evidence>
<dbReference type="Proteomes" id="UP001165074">
    <property type="component" value="Unassembled WGS sequence"/>
</dbReference>
<sequence length="156" mass="17826">MTPRMKRGLEISAREAELVKALADFDRQRTRLFQETGVRQSGEESAVSPEERAVRAELRQLTAERAAVLKEIADEQARLQAKQSAFDRVRAKEKAAGRRKAPASRAEEKVRARLAALQRERAYVDGTVHRDRELGRLQEAIWWSSHDPETFDSGDW</sequence>
<dbReference type="RefSeq" id="WP_285573528.1">
    <property type="nucleotide sequence ID" value="NZ_BSTK01000005.1"/>
</dbReference>
<feature type="compositionally biased region" description="Basic and acidic residues" evidence="1">
    <location>
        <begin position="85"/>
        <end position="96"/>
    </location>
</feature>